<evidence type="ECO:0000256" key="1">
    <source>
        <dbReference type="ARBA" id="ARBA00022676"/>
    </source>
</evidence>
<dbReference type="Gene3D" id="3.30.750.24">
    <property type="entry name" value="STAS domain"/>
    <property type="match status" value="1"/>
</dbReference>
<dbReference type="PANTHER" id="PTHR34136">
    <property type="match status" value="1"/>
</dbReference>
<gene>
    <name evidence="5" type="ORF">ACFQBQ_12195</name>
</gene>
<dbReference type="SUPFAM" id="SSF52091">
    <property type="entry name" value="SpoIIaa-like"/>
    <property type="match status" value="1"/>
</dbReference>
<proteinExistence type="predicted"/>
<evidence type="ECO:0000313" key="6">
    <source>
        <dbReference type="Proteomes" id="UP001596391"/>
    </source>
</evidence>
<keyword evidence="1" id="KW-0328">Glycosyltransferase</keyword>
<protein>
    <submittedName>
        <fullName evidence="5">WecB/TagA/CpsF family glycosyltransferase</fullName>
    </submittedName>
</protein>
<evidence type="ECO:0000313" key="5">
    <source>
        <dbReference type="EMBL" id="MFC6646331.1"/>
    </source>
</evidence>
<evidence type="ECO:0000259" key="4">
    <source>
        <dbReference type="PROSITE" id="PS50801"/>
    </source>
</evidence>
<dbReference type="InterPro" id="IPR004629">
    <property type="entry name" value="WecG_TagA_CpsF"/>
</dbReference>
<feature type="region of interest" description="Disordered" evidence="3">
    <location>
        <begin position="358"/>
        <end position="387"/>
    </location>
</feature>
<comment type="caution">
    <text evidence="5">The sequence shown here is derived from an EMBL/GenBank/DDBJ whole genome shotgun (WGS) entry which is preliminary data.</text>
</comment>
<sequence length="387" mass="43535">MTRKNSRVVSLFGLPISNVSMERAVASIESRIRSGGSYQIATANLDFVRNARRNPELHRVICECAMVLPDGFPLVWASRLMKRPLHERVAGSDLTVELAKLSAEKGYGIFLLGSTDENAQDSMRVLSERFPGVNFVGHYAPPPRPLDQMDNTEILHRIHAANPHILLVAFGNPKQEFWIHRNMDKLRVPVAIGIGGTLEMVAGAKKRAPRWIQAVNLEWAYRMMQEPMRLIPRYWHDIVALVRYLPREVLAQRLQWKRAEDGAIRLDTQRGQVTAHVRGALTGSLCREVRDLVTDAIRRGENVTVDLAEATQLNADGLGCLLDARRTLQNRGLDFYIVSPNGAVRRILDASALQSMLHDQTHPQRSPAVSAKEFREETLPQVDRLSA</sequence>
<keyword evidence="6" id="KW-1185">Reference proteome</keyword>
<dbReference type="Proteomes" id="UP001596391">
    <property type="component" value="Unassembled WGS sequence"/>
</dbReference>
<evidence type="ECO:0000256" key="2">
    <source>
        <dbReference type="ARBA" id="ARBA00022679"/>
    </source>
</evidence>
<dbReference type="PROSITE" id="PS50801">
    <property type="entry name" value="STAS"/>
    <property type="match status" value="1"/>
</dbReference>
<evidence type="ECO:0000256" key="3">
    <source>
        <dbReference type="SAM" id="MobiDB-lite"/>
    </source>
</evidence>
<dbReference type="EMBL" id="JBHSWI010000001">
    <property type="protein sequence ID" value="MFC6646331.1"/>
    <property type="molecule type" value="Genomic_DNA"/>
</dbReference>
<dbReference type="Pfam" id="PF03808">
    <property type="entry name" value="Glyco_tran_WecG"/>
    <property type="match status" value="1"/>
</dbReference>
<dbReference type="PANTHER" id="PTHR34136:SF1">
    <property type="entry name" value="UDP-N-ACETYL-D-MANNOSAMINURONIC ACID TRANSFERASE"/>
    <property type="match status" value="1"/>
</dbReference>
<dbReference type="CDD" id="cd06533">
    <property type="entry name" value="Glyco_transf_WecG_TagA"/>
    <property type="match status" value="1"/>
</dbReference>
<dbReference type="InterPro" id="IPR002645">
    <property type="entry name" value="STAS_dom"/>
</dbReference>
<organism evidence="5 6">
    <name type="scientific">Granulicella cerasi</name>
    <dbReference type="NCBI Taxonomy" id="741063"/>
    <lineage>
        <taxon>Bacteria</taxon>
        <taxon>Pseudomonadati</taxon>
        <taxon>Acidobacteriota</taxon>
        <taxon>Terriglobia</taxon>
        <taxon>Terriglobales</taxon>
        <taxon>Acidobacteriaceae</taxon>
        <taxon>Granulicella</taxon>
    </lineage>
</organism>
<accession>A0ABW1ZCB3</accession>
<reference evidence="6" key="1">
    <citation type="journal article" date="2019" name="Int. J. Syst. Evol. Microbiol.">
        <title>The Global Catalogue of Microorganisms (GCM) 10K type strain sequencing project: providing services to taxonomists for standard genome sequencing and annotation.</title>
        <authorList>
            <consortium name="The Broad Institute Genomics Platform"/>
            <consortium name="The Broad Institute Genome Sequencing Center for Infectious Disease"/>
            <person name="Wu L."/>
            <person name="Ma J."/>
        </authorList>
    </citation>
    <scope>NUCLEOTIDE SEQUENCE [LARGE SCALE GENOMIC DNA]</scope>
    <source>
        <strain evidence="6">CGMCC 1.16026</strain>
    </source>
</reference>
<dbReference type="Pfam" id="PF01740">
    <property type="entry name" value="STAS"/>
    <property type="match status" value="1"/>
</dbReference>
<dbReference type="InterPro" id="IPR036513">
    <property type="entry name" value="STAS_dom_sf"/>
</dbReference>
<dbReference type="NCBIfam" id="TIGR00696">
    <property type="entry name" value="wecG_tagA_cpsF"/>
    <property type="match status" value="1"/>
</dbReference>
<keyword evidence="2" id="KW-0808">Transferase</keyword>
<name>A0ABW1ZCB3_9BACT</name>
<dbReference type="RefSeq" id="WP_263370011.1">
    <property type="nucleotide sequence ID" value="NZ_JAGSYD010000001.1"/>
</dbReference>
<feature type="domain" description="STAS" evidence="4">
    <location>
        <begin position="262"/>
        <end position="372"/>
    </location>
</feature>
<dbReference type="CDD" id="cd07043">
    <property type="entry name" value="STAS_anti-anti-sigma_factors"/>
    <property type="match status" value="1"/>
</dbReference>